<dbReference type="InterPro" id="IPR036616">
    <property type="entry name" value="Poly(ADP-ribose)pol_reg_dom_sf"/>
</dbReference>
<evidence type="ECO:0000313" key="10">
    <source>
        <dbReference type="EMBL" id="KIH43053.1"/>
    </source>
</evidence>
<dbReference type="Gene3D" id="1.20.142.10">
    <property type="entry name" value="Poly(ADP-ribose) polymerase, regulatory domain"/>
    <property type="match status" value="1"/>
</dbReference>
<dbReference type="PANTHER" id="PTHR10459:SF112">
    <property type="entry name" value="POLY [ADP-RIBOSE] POLYMERASE 1"/>
    <property type="match status" value="1"/>
</dbReference>
<gene>
    <name evidence="10" type="ORF">ANCDUO_26952</name>
</gene>
<dbReference type="PANTHER" id="PTHR10459">
    <property type="entry name" value="DNA LIGASE"/>
    <property type="match status" value="1"/>
</dbReference>
<dbReference type="GO" id="GO:0006302">
    <property type="term" value="P:double-strand break repair"/>
    <property type="evidence" value="ECO:0007669"/>
    <property type="project" value="TreeGrafter"/>
</dbReference>
<sequence length="91" mass="10187">MLSKEADPDKVLDATNRFYTLIPHSFGMDTPPLLNTAAMIKGKCEMLDSLLEIQIAYEVIKDEGLNADGERDPVDVHYEKLKCKMEVITAS</sequence>
<dbReference type="SUPFAM" id="SSF47587">
    <property type="entry name" value="Domain of poly(ADP-ribose) polymerase"/>
    <property type="match status" value="1"/>
</dbReference>
<dbReference type="EMBL" id="KN789581">
    <property type="protein sequence ID" value="KIH43053.1"/>
    <property type="molecule type" value="Genomic_DNA"/>
</dbReference>
<feature type="domain" description="PARP alpha-helical" evidence="9">
    <location>
        <begin position="1"/>
        <end position="61"/>
    </location>
</feature>
<evidence type="ECO:0000256" key="7">
    <source>
        <dbReference type="ARBA" id="ARBA00023125"/>
    </source>
</evidence>
<keyword evidence="4" id="KW-0677">Repeat</keyword>
<evidence type="ECO:0000259" key="9">
    <source>
        <dbReference type="PROSITE" id="PS51060"/>
    </source>
</evidence>
<evidence type="ECO:0000256" key="4">
    <source>
        <dbReference type="ARBA" id="ARBA00022737"/>
    </source>
</evidence>
<keyword evidence="11" id="KW-1185">Reference proteome</keyword>
<dbReference type="GO" id="GO:0005730">
    <property type="term" value="C:nucleolus"/>
    <property type="evidence" value="ECO:0007669"/>
    <property type="project" value="TreeGrafter"/>
</dbReference>
<evidence type="ECO:0000256" key="2">
    <source>
        <dbReference type="ARBA" id="ARBA00022676"/>
    </source>
</evidence>
<reference evidence="10 11" key="1">
    <citation type="submission" date="2013-12" db="EMBL/GenBank/DDBJ databases">
        <title>Draft genome of the parsitic nematode Ancylostoma duodenale.</title>
        <authorList>
            <person name="Mitreva M."/>
        </authorList>
    </citation>
    <scope>NUCLEOTIDE SEQUENCE [LARGE SCALE GENOMIC DNA]</scope>
    <source>
        <strain evidence="10 11">Zhejiang</strain>
    </source>
</reference>
<keyword evidence="6" id="KW-0520">NAD</keyword>
<evidence type="ECO:0000256" key="3">
    <source>
        <dbReference type="ARBA" id="ARBA00022679"/>
    </source>
</evidence>
<dbReference type="GO" id="GO:0070212">
    <property type="term" value="P:protein poly-ADP-ribosylation"/>
    <property type="evidence" value="ECO:0007669"/>
    <property type="project" value="TreeGrafter"/>
</dbReference>
<dbReference type="PROSITE" id="PS51060">
    <property type="entry name" value="PARP_ALPHA_HD"/>
    <property type="match status" value="1"/>
</dbReference>
<dbReference type="GO" id="GO:0003950">
    <property type="term" value="F:NAD+ poly-ADP-ribosyltransferase activity"/>
    <property type="evidence" value="ECO:0007669"/>
    <property type="project" value="UniProtKB-EC"/>
</dbReference>
<comment type="catalytic activity">
    <reaction evidence="8">
        <text>NAD(+) + (ADP-D-ribosyl)n-acceptor = nicotinamide + (ADP-D-ribosyl)n+1-acceptor + H(+).</text>
        <dbReference type="EC" id="2.4.2.30"/>
    </reaction>
</comment>
<evidence type="ECO:0000313" key="11">
    <source>
        <dbReference type="Proteomes" id="UP000054047"/>
    </source>
</evidence>
<dbReference type="Proteomes" id="UP000054047">
    <property type="component" value="Unassembled WGS sequence"/>
</dbReference>
<keyword evidence="2" id="KW-0328">Glycosyltransferase</keyword>
<dbReference type="EC" id="2.4.2.30" evidence="1"/>
<dbReference type="GO" id="GO:0003677">
    <property type="term" value="F:DNA binding"/>
    <property type="evidence" value="ECO:0007669"/>
    <property type="project" value="UniProtKB-KW"/>
</dbReference>
<dbReference type="Pfam" id="PF02877">
    <property type="entry name" value="PARP_reg"/>
    <property type="match status" value="1"/>
</dbReference>
<dbReference type="OrthoDB" id="429950at2759"/>
<dbReference type="AlphaFoldDB" id="A0A0C2BH16"/>
<protein>
    <recommendedName>
        <fullName evidence="1">NAD(+) ADP-ribosyltransferase</fullName>
        <ecNumber evidence="1">2.4.2.30</ecNumber>
    </recommendedName>
</protein>
<evidence type="ECO:0000256" key="5">
    <source>
        <dbReference type="ARBA" id="ARBA00022765"/>
    </source>
</evidence>
<dbReference type="InterPro" id="IPR004102">
    <property type="entry name" value="Poly(ADP-ribose)pol_reg_dom"/>
</dbReference>
<evidence type="ECO:0000256" key="1">
    <source>
        <dbReference type="ARBA" id="ARBA00012020"/>
    </source>
</evidence>
<name>A0A0C2BH16_9BILA</name>
<evidence type="ECO:0000256" key="6">
    <source>
        <dbReference type="ARBA" id="ARBA00023027"/>
    </source>
</evidence>
<organism evidence="10 11">
    <name type="scientific">Ancylostoma duodenale</name>
    <dbReference type="NCBI Taxonomy" id="51022"/>
    <lineage>
        <taxon>Eukaryota</taxon>
        <taxon>Metazoa</taxon>
        <taxon>Ecdysozoa</taxon>
        <taxon>Nematoda</taxon>
        <taxon>Chromadorea</taxon>
        <taxon>Rhabditida</taxon>
        <taxon>Rhabditina</taxon>
        <taxon>Rhabditomorpha</taxon>
        <taxon>Strongyloidea</taxon>
        <taxon>Ancylostomatidae</taxon>
        <taxon>Ancylostomatinae</taxon>
        <taxon>Ancylostoma</taxon>
    </lineage>
</organism>
<proteinExistence type="predicted"/>
<dbReference type="InterPro" id="IPR050800">
    <property type="entry name" value="ARTD/PARP"/>
</dbReference>
<evidence type="ECO:0000256" key="8">
    <source>
        <dbReference type="ARBA" id="ARBA00033987"/>
    </source>
</evidence>
<keyword evidence="3" id="KW-0808">Transferase</keyword>
<keyword evidence="7" id="KW-0238">DNA-binding</keyword>
<accession>A0A0C2BH16</accession>
<dbReference type="GO" id="GO:1990404">
    <property type="term" value="F:NAD+-protein mono-ADP-ribosyltransferase activity"/>
    <property type="evidence" value="ECO:0007669"/>
    <property type="project" value="TreeGrafter"/>
</dbReference>
<keyword evidence="5" id="KW-0013">ADP-ribosylation</keyword>